<gene>
    <name evidence="1" type="ORF">O6H91_08G106100</name>
</gene>
<name>A0ACC2D0R1_DIPCM</name>
<keyword evidence="2" id="KW-1185">Reference proteome</keyword>
<protein>
    <submittedName>
        <fullName evidence="1">Uncharacterized protein</fullName>
    </submittedName>
</protein>
<dbReference type="EMBL" id="CM055099">
    <property type="protein sequence ID" value="KAJ7547836.1"/>
    <property type="molecule type" value="Genomic_DNA"/>
</dbReference>
<accession>A0ACC2D0R1</accession>
<comment type="caution">
    <text evidence="1">The sequence shown here is derived from an EMBL/GenBank/DDBJ whole genome shotgun (WGS) entry which is preliminary data.</text>
</comment>
<proteinExistence type="predicted"/>
<evidence type="ECO:0000313" key="1">
    <source>
        <dbReference type="EMBL" id="KAJ7547836.1"/>
    </source>
</evidence>
<dbReference type="Proteomes" id="UP001162992">
    <property type="component" value="Chromosome 8"/>
</dbReference>
<sequence>MKFDRKAVFGSLLLTWAASLQVHMMWLQRQPSFKEKFGKQDGNKEHPHMDEKLKDVSSDGFDISGTFTGDQVRAD</sequence>
<organism evidence="1 2">
    <name type="scientific">Diphasiastrum complanatum</name>
    <name type="common">Issler's clubmoss</name>
    <name type="synonym">Lycopodium complanatum</name>
    <dbReference type="NCBI Taxonomy" id="34168"/>
    <lineage>
        <taxon>Eukaryota</taxon>
        <taxon>Viridiplantae</taxon>
        <taxon>Streptophyta</taxon>
        <taxon>Embryophyta</taxon>
        <taxon>Tracheophyta</taxon>
        <taxon>Lycopodiopsida</taxon>
        <taxon>Lycopodiales</taxon>
        <taxon>Lycopodiaceae</taxon>
        <taxon>Lycopodioideae</taxon>
        <taxon>Diphasiastrum</taxon>
    </lineage>
</organism>
<evidence type="ECO:0000313" key="2">
    <source>
        <dbReference type="Proteomes" id="UP001162992"/>
    </source>
</evidence>
<reference evidence="2" key="1">
    <citation type="journal article" date="2024" name="Proc. Natl. Acad. Sci. U.S.A.">
        <title>Extraordinary preservation of gene collinearity over three hundred million years revealed in homosporous lycophytes.</title>
        <authorList>
            <person name="Li C."/>
            <person name="Wickell D."/>
            <person name="Kuo L.Y."/>
            <person name="Chen X."/>
            <person name="Nie B."/>
            <person name="Liao X."/>
            <person name="Peng D."/>
            <person name="Ji J."/>
            <person name="Jenkins J."/>
            <person name="Williams M."/>
            <person name="Shu S."/>
            <person name="Plott C."/>
            <person name="Barry K."/>
            <person name="Rajasekar S."/>
            <person name="Grimwood J."/>
            <person name="Han X."/>
            <person name="Sun S."/>
            <person name="Hou Z."/>
            <person name="He W."/>
            <person name="Dai G."/>
            <person name="Sun C."/>
            <person name="Schmutz J."/>
            <person name="Leebens-Mack J.H."/>
            <person name="Li F.W."/>
            <person name="Wang L."/>
        </authorList>
    </citation>
    <scope>NUCLEOTIDE SEQUENCE [LARGE SCALE GENOMIC DNA]</scope>
    <source>
        <strain evidence="2">cv. PW_Plant_1</strain>
    </source>
</reference>